<dbReference type="HOGENOM" id="CLU_2238755_0_0_1"/>
<dbReference type="AlphaFoldDB" id="F9XJU9"/>
<dbReference type="OrthoDB" id="10572959at2759"/>
<reference evidence="1 2" key="1">
    <citation type="journal article" date="2011" name="PLoS Genet.">
        <title>Finished genome of the fungal wheat pathogen Mycosphaerella graminicola reveals dispensome structure, chromosome plasticity, and stealth pathogenesis.</title>
        <authorList>
            <person name="Goodwin S.B."/>
            <person name="Ben M'barek S."/>
            <person name="Dhillon B."/>
            <person name="Wittenberg A.H.J."/>
            <person name="Crane C.F."/>
            <person name="Hane J.K."/>
            <person name="Foster A.J."/>
            <person name="Van der Lee T.A.J."/>
            <person name="Grimwood J."/>
            <person name="Aerts A."/>
            <person name="Antoniw J."/>
            <person name="Bailey A."/>
            <person name="Bluhm B."/>
            <person name="Bowler J."/>
            <person name="Bristow J."/>
            <person name="van der Burgt A."/>
            <person name="Canto-Canche B."/>
            <person name="Churchill A.C.L."/>
            <person name="Conde-Ferraez L."/>
            <person name="Cools H.J."/>
            <person name="Coutinho P.M."/>
            <person name="Csukai M."/>
            <person name="Dehal P."/>
            <person name="De Wit P."/>
            <person name="Donzelli B."/>
            <person name="van de Geest H.C."/>
            <person name="van Ham R.C.H.J."/>
            <person name="Hammond-Kosack K.E."/>
            <person name="Henrissat B."/>
            <person name="Kilian A."/>
            <person name="Kobayashi A.K."/>
            <person name="Koopmann E."/>
            <person name="Kourmpetis Y."/>
            <person name="Kuzniar A."/>
            <person name="Lindquist E."/>
            <person name="Lombard V."/>
            <person name="Maliepaard C."/>
            <person name="Martins N."/>
            <person name="Mehrabi R."/>
            <person name="Nap J.P.H."/>
            <person name="Ponomarenko A."/>
            <person name="Rudd J.J."/>
            <person name="Salamov A."/>
            <person name="Schmutz J."/>
            <person name="Schouten H.J."/>
            <person name="Shapiro H."/>
            <person name="Stergiopoulos I."/>
            <person name="Torriani S.F.F."/>
            <person name="Tu H."/>
            <person name="de Vries R.P."/>
            <person name="Waalwijk C."/>
            <person name="Ware S.B."/>
            <person name="Wiebenga A."/>
            <person name="Zwiers L.-H."/>
            <person name="Oliver R.P."/>
            <person name="Grigoriev I.V."/>
            <person name="Kema G.H.J."/>
        </authorList>
    </citation>
    <scope>NUCLEOTIDE SEQUENCE [LARGE SCALE GENOMIC DNA]</scope>
    <source>
        <strain evidence="2">CBS 115943 / IPO323</strain>
    </source>
</reference>
<name>F9XJU9_ZYMTI</name>
<dbReference type="GeneID" id="13398807"/>
<organism evidence="1 2">
    <name type="scientific">Zymoseptoria tritici (strain CBS 115943 / IPO323)</name>
    <name type="common">Speckled leaf blotch fungus</name>
    <name type="synonym">Septoria tritici</name>
    <dbReference type="NCBI Taxonomy" id="336722"/>
    <lineage>
        <taxon>Eukaryota</taxon>
        <taxon>Fungi</taxon>
        <taxon>Dikarya</taxon>
        <taxon>Ascomycota</taxon>
        <taxon>Pezizomycotina</taxon>
        <taxon>Dothideomycetes</taxon>
        <taxon>Dothideomycetidae</taxon>
        <taxon>Mycosphaerellales</taxon>
        <taxon>Mycosphaerellaceae</taxon>
        <taxon>Zymoseptoria</taxon>
    </lineage>
</organism>
<protein>
    <submittedName>
        <fullName evidence="1">Uncharacterized protein</fullName>
    </submittedName>
</protein>
<evidence type="ECO:0000313" key="2">
    <source>
        <dbReference type="Proteomes" id="UP000008062"/>
    </source>
</evidence>
<dbReference type="Proteomes" id="UP000008062">
    <property type="component" value="Chromosome 9"/>
</dbReference>
<accession>F9XJU9</accession>
<keyword evidence="2" id="KW-1185">Reference proteome</keyword>
<dbReference type="VEuPathDB" id="FungiDB:ZTRI_9.47"/>
<dbReference type="RefSeq" id="XP_003849275.1">
    <property type="nucleotide sequence ID" value="XM_003849227.1"/>
</dbReference>
<evidence type="ECO:0000313" key="1">
    <source>
        <dbReference type="EMBL" id="EGP84251.1"/>
    </source>
</evidence>
<sequence>MPTIEELKANIATARAARDRAEMNLWDACKAHKTATKAKETVRKAQEWEVSPEWWKKNAFGLRRCRSRCVRDLILDRADSVPCAKQAEPAIITRYVAVPVDTSSG</sequence>
<dbReference type="InParanoid" id="F9XJU9"/>
<proteinExistence type="predicted"/>
<dbReference type="EMBL" id="CM001204">
    <property type="protein sequence ID" value="EGP84251.1"/>
    <property type="molecule type" value="Genomic_DNA"/>
</dbReference>
<dbReference type="KEGG" id="ztr:MYCGRDRAFT_95514"/>
<gene>
    <name evidence="1" type="ORF">MYCGRDRAFT_95514</name>
</gene>